<comment type="caution">
    <text evidence="1">The sequence shown here is derived from an EMBL/GenBank/DDBJ whole genome shotgun (WGS) entry which is preliminary data.</text>
</comment>
<proteinExistence type="predicted"/>
<keyword evidence="2" id="KW-1185">Reference proteome</keyword>
<dbReference type="PATRIC" id="fig|1122247.3.peg.1347"/>
<organism evidence="1 2">
    <name type="scientific">Mycolicibacterium hassiacum (strain DSM 44199 / CIP 105218 / JCM 12690 / 3849)</name>
    <name type="common">Mycobacterium hassiacum</name>
    <dbReference type="NCBI Taxonomy" id="1122247"/>
    <lineage>
        <taxon>Bacteria</taxon>
        <taxon>Bacillati</taxon>
        <taxon>Actinomycetota</taxon>
        <taxon>Actinomycetes</taxon>
        <taxon>Mycobacteriales</taxon>
        <taxon>Mycobacteriaceae</taxon>
        <taxon>Mycolicibacterium</taxon>
    </lineage>
</organism>
<evidence type="ECO:0000313" key="2">
    <source>
        <dbReference type="Proteomes" id="UP000006265"/>
    </source>
</evidence>
<sequence length="37" mass="3588">MAAAAGVGVGLATAAMDHIRDAASGRGADNPPDPQVR</sequence>
<evidence type="ECO:0000313" key="1">
    <source>
        <dbReference type="EMBL" id="EKF24622.1"/>
    </source>
</evidence>
<reference evidence="1 2" key="1">
    <citation type="journal article" date="2012" name="J. Bacteriol.">
        <title>Genome sequence of Mycobacterium hassiacum DSM 44199, a rare source of heat-stable mycobacterial proteins.</title>
        <authorList>
            <person name="Tiago I."/>
            <person name="Maranha A."/>
            <person name="Mendes V."/>
            <person name="Alarico S."/>
            <person name="Moynihan P.J."/>
            <person name="Clarke A.J."/>
            <person name="Macedo-Ribeiro S."/>
            <person name="Pereira P.J."/>
            <person name="Empadinhas N."/>
        </authorList>
    </citation>
    <scope>NUCLEOTIDE SEQUENCE [LARGE SCALE GENOMIC DNA]</scope>
    <source>
        <strain evidence="2">DSM 44199 / CIP 105218 / JCM 12690 / 3849</strain>
    </source>
</reference>
<name>K5BGA4_MYCHD</name>
<gene>
    <name evidence="1" type="ORF">C731_1402</name>
</gene>
<protein>
    <submittedName>
        <fullName evidence="1">Uncharacterized protein</fullName>
    </submittedName>
</protein>
<dbReference type="Proteomes" id="UP000006265">
    <property type="component" value="Unassembled WGS sequence"/>
</dbReference>
<dbReference type="AlphaFoldDB" id="K5BGA4"/>
<accession>K5BGA4</accession>
<dbReference type="EMBL" id="AMRA01000037">
    <property type="protein sequence ID" value="EKF24622.1"/>
    <property type="molecule type" value="Genomic_DNA"/>
</dbReference>